<evidence type="ECO:0000256" key="1">
    <source>
        <dbReference type="SAM" id="Phobius"/>
    </source>
</evidence>
<reference evidence="2 3" key="1">
    <citation type="journal article" date="2013" name="PLoS ONE">
        <title>Bacterial endosymbiosis in a chordate host: long-term co-evolution and conservation of secondary metabolism.</title>
        <authorList>
            <person name="Kwan J.C."/>
            <person name="Schmidt E.W."/>
        </authorList>
    </citation>
    <scope>NUCLEOTIDE SEQUENCE [LARGE SCALE GENOMIC DNA]</scope>
    <source>
        <strain evidence="3">L6</strain>
    </source>
</reference>
<evidence type="ECO:0000313" key="3">
    <source>
        <dbReference type="Proteomes" id="UP000018951"/>
    </source>
</evidence>
<keyword evidence="1" id="KW-0812">Transmembrane</keyword>
<proteinExistence type="predicted"/>
<accession>W2UZA1</accession>
<dbReference type="AlphaFoldDB" id="W2UZA1"/>
<name>W2UZA1_9RICK</name>
<keyword evidence="1" id="KW-0472">Membrane</keyword>
<keyword evidence="3" id="KW-1185">Reference proteome</keyword>
<feature type="transmembrane region" description="Helical" evidence="1">
    <location>
        <begin position="28"/>
        <end position="52"/>
    </location>
</feature>
<dbReference type="STRING" id="1401685.P857_50"/>
<gene>
    <name evidence="2" type="ORF">P857_50</name>
</gene>
<comment type="caution">
    <text evidence="2">The sequence shown here is derived from an EMBL/GenBank/DDBJ whole genome shotgun (WGS) entry which is preliminary data.</text>
</comment>
<sequence>MISSTNIPINSTENALILMILKLNLRNFIFYHVAGIAIKYGKFSITCLIYIYH</sequence>
<keyword evidence="1" id="KW-1133">Transmembrane helix</keyword>
<dbReference type="EMBL" id="AXCJ01000004">
    <property type="protein sequence ID" value="ETO91481.1"/>
    <property type="molecule type" value="Genomic_DNA"/>
</dbReference>
<protein>
    <submittedName>
        <fullName evidence="2">Uncharacterized protein</fullName>
    </submittedName>
</protein>
<evidence type="ECO:0000313" key="2">
    <source>
        <dbReference type="EMBL" id="ETO91481.1"/>
    </source>
</evidence>
<organism evidence="2 3">
    <name type="scientific">Candidatus Xenolissoclinum pacificiensis L6</name>
    <dbReference type="NCBI Taxonomy" id="1401685"/>
    <lineage>
        <taxon>Bacteria</taxon>
        <taxon>Pseudomonadati</taxon>
        <taxon>Pseudomonadota</taxon>
        <taxon>Alphaproteobacteria</taxon>
        <taxon>Rickettsiales</taxon>
        <taxon>Anaplasmataceae</taxon>
        <taxon>Candidatus Xenolissoclinum</taxon>
    </lineage>
</organism>
<dbReference type="Proteomes" id="UP000018951">
    <property type="component" value="Unassembled WGS sequence"/>
</dbReference>